<dbReference type="OrthoDB" id="407275at2759"/>
<evidence type="ECO:0000256" key="3">
    <source>
        <dbReference type="ARBA" id="ARBA00023002"/>
    </source>
</evidence>
<evidence type="ECO:0000313" key="5">
    <source>
        <dbReference type="EMBL" id="MBA0737032.1"/>
    </source>
</evidence>
<dbReference type="PANTHER" id="PTHR32448">
    <property type="entry name" value="OS08G0158400 PROTEIN"/>
    <property type="match status" value="1"/>
</dbReference>
<keyword evidence="6" id="KW-1185">Reference proteome</keyword>
<sequence>MIEAFGGKMDEIQENELPYPHRAGILFESTYIVQWTNEEDAGTYINWIRRLYSYMASYVSKSPREAYYNYKDLDLGTNNVNGYTSYEQASVWGLKYFKNNFKRFVQIKTMIDPMNFFRNEQSVPPLWSP</sequence>
<dbReference type="InterPro" id="IPR016169">
    <property type="entry name" value="FAD-bd_PCMH_sub2"/>
</dbReference>
<keyword evidence="2" id="KW-0274">FAD</keyword>
<comment type="caution">
    <text evidence="5">The sequence shown here is derived from an EMBL/GenBank/DDBJ whole genome shotgun (WGS) entry which is preliminary data.</text>
</comment>
<evidence type="ECO:0000256" key="1">
    <source>
        <dbReference type="ARBA" id="ARBA00022630"/>
    </source>
</evidence>
<dbReference type="Proteomes" id="UP000593579">
    <property type="component" value="Unassembled WGS sequence"/>
</dbReference>
<gene>
    <name evidence="5" type="ORF">Gogos_010515</name>
</gene>
<evidence type="ECO:0000256" key="2">
    <source>
        <dbReference type="ARBA" id="ARBA00022827"/>
    </source>
</evidence>
<reference evidence="5 6" key="1">
    <citation type="journal article" date="2019" name="Genome Biol. Evol.">
        <title>Insights into the evolution of the New World diploid cottons (Gossypium, subgenus Houzingenia) based on genome sequencing.</title>
        <authorList>
            <person name="Grover C.E."/>
            <person name="Arick M.A. 2nd"/>
            <person name="Thrash A."/>
            <person name="Conover J.L."/>
            <person name="Sanders W.S."/>
            <person name="Peterson D.G."/>
            <person name="Frelichowski J.E."/>
            <person name="Scheffler J.A."/>
            <person name="Scheffler B.E."/>
            <person name="Wendel J.F."/>
        </authorList>
    </citation>
    <scope>NUCLEOTIDE SEQUENCE [LARGE SCALE GENOMIC DNA]</scope>
    <source>
        <strain evidence="5">5</strain>
        <tissue evidence="5">Leaf</tissue>
    </source>
</reference>
<protein>
    <recommendedName>
        <fullName evidence="4">Berberine/berberine-like domain-containing protein</fullName>
    </recommendedName>
</protein>
<feature type="domain" description="Berberine/berberine-like" evidence="4">
    <location>
        <begin position="66"/>
        <end position="124"/>
    </location>
</feature>
<dbReference type="GO" id="GO:0016491">
    <property type="term" value="F:oxidoreductase activity"/>
    <property type="evidence" value="ECO:0007669"/>
    <property type="project" value="UniProtKB-KW"/>
</dbReference>
<evidence type="ECO:0000259" key="4">
    <source>
        <dbReference type="Pfam" id="PF08031"/>
    </source>
</evidence>
<organism evidence="5 6">
    <name type="scientific">Gossypium gossypioides</name>
    <name type="common">Mexican cotton</name>
    <name type="synonym">Selera gossypioides</name>
    <dbReference type="NCBI Taxonomy" id="34282"/>
    <lineage>
        <taxon>Eukaryota</taxon>
        <taxon>Viridiplantae</taxon>
        <taxon>Streptophyta</taxon>
        <taxon>Embryophyta</taxon>
        <taxon>Tracheophyta</taxon>
        <taxon>Spermatophyta</taxon>
        <taxon>Magnoliopsida</taxon>
        <taxon>eudicotyledons</taxon>
        <taxon>Gunneridae</taxon>
        <taxon>Pentapetalae</taxon>
        <taxon>rosids</taxon>
        <taxon>malvids</taxon>
        <taxon>Malvales</taxon>
        <taxon>Malvaceae</taxon>
        <taxon>Malvoideae</taxon>
        <taxon>Gossypium</taxon>
    </lineage>
</organism>
<evidence type="ECO:0000313" key="6">
    <source>
        <dbReference type="Proteomes" id="UP000593579"/>
    </source>
</evidence>
<proteinExistence type="predicted"/>
<dbReference type="Pfam" id="PF08031">
    <property type="entry name" value="BBE"/>
    <property type="match status" value="1"/>
</dbReference>
<dbReference type="Gene3D" id="3.30.465.10">
    <property type="match status" value="1"/>
</dbReference>
<name>A0A7J9BLF1_GOSGO</name>
<dbReference type="InterPro" id="IPR012951">
    <property type="entry name" value="BBE"/>
</dbReference>
<dbReference type="EMBL" id="JABEZY010000004">
    <property type="protein sequence ID" value="MBA0737032.1"/>
    <property type="molecule type" value="Genomic_DNA"/>
</dbReference>
<dbReference type="AlphaFoldDB" id="A0A7J9BLF1"/>
<dbReference type="GO" id="GO:0050660">
    <property type="term" value="F:flavin adenine dinucleotide binding"/>
    <property type="evidence" value="ECO:0007669"/>
    <property type="project" value="InterPro"/>
</dbReference>
<accession>A0A7J9BLF1</accession>
<keyword evidence="3" id="KW-0560">Oxidoreductase</keyword>
<keyword evidence="1" id="KW-0285">Flavoprotein</keyword>